<feature type="chain" id="PRO_5046786283" evidence="1">
    <location>
        <begin position="27"/>
        <end position="150"/>
    </location>
</feature>
<keyword evidence="1" id="KW-0732">Signal</keyword>
<evidence type="ECO:0000313" key="2">
    <source>
        <dbReference type="EMBL" id="MDK2562001.1"/>
    </source>
</evidence>
<proteinExistence type="predicted"/>
<evidence type="ECO:0000256" key="1">
    <source>
        <dbReference type="SAM" id="SignalP"/>
    </source>
</evidence>
<feature type="signal peptide" evidence="1">
    <location>
        <begin position="1"/>
        <end position="26"/>
    </location>
</feature>
<dbReference type="RefSeq" id="WP_284130989.1">
    <property type="nucleotide sequence ID" value="NZ_JASKYM010000001.1"/>
</dbReference>
<organism evidence="2 3">
    <name type="scientific">Romboutsia sedimentorum</name>
    <dbReference type="NCBI Taxonomy" id="1368474"/>
    <lineage>
        <taxon>Bacteria</taxon>
        <taxon>Bacillati</taxon>
        <taxon>Bacillota</taxon>
        <taxon>Clostridia</taxon>
        <taxon>Peptostreptococcales</taxon>
        <taxon>Peptostreptococcaceae</taxon>
        <taxon>Romboutsia</taxon>
    </lineage>
</organism>
<keyword evidence="3" id="KW-1185">Reference proteome</keyword>
<sequence>MIFKKISIIFSIILIIFANSSNVSFAATSVNIADVTNEYIKSLEIIDNYMHVLMKSISTANFNEAQINKDIKFVETLINDLNSKTSKLTESDNDVILAMQVILNYYKISIINTKNFLNTKDADSLISAISSFSLGYDSSSSLRTIIGKVR</sequence>
<name>A0ABT7E514_9FIRM</name>
<evidence type="ECO:0000313" key="3">
    <source>
        <dbReference type="Proteomes" id="UP001301012"/>
    </source>
</evidence>
<dbReference type="EMBL" id="JASKYM010000001">
    <property type="protein sequence ID" value="MDK2562001.1"/>
    <property type="molecule type" value="Genomic_DNA"/>
</dbReference>
<accession>A0ABT7E514</accession>
<gene>
    <name evidence="2" type="ORF">QOZ84_00455</name>
</gene>
<reference evidence="2 3" key="1">
    <citation type="submission" date="2023-05" db="EMBL/GenBank/DDBJ databases">
        <title>Rombocin, a short stable natural nisin variant, displays selective antimicrobial activity against Listeria monocytogenes and employs dual mode of action to kill target bacterial strains.</title>
        <authorList>
            <person name="Wambui J."/>
            <person name="Stephan R."/>
            <person name="Kuipers O.P."/>
        </authorList>
    </citation>
    <scope>NUCLEOTIDE SEQUENCE [LARGE SCALE GENOMIC DNA]</scope>
    <source>
        <strain evidence="2 3">RC002</strain>
    </source>
</reference>
<dbReference type="Proteomes" id="UP001301012">
    <property type="component" value="Unassembled WGS sequence"/>
</dbReference>
<comment type="caution">
    <text evidence="2">The sequence shown here is derived from an EMBL/GenBank/DDBJ whole genome shotgun (WGS) entry which is preliminary data.</text>
</comment>
<protein>
    <submittedName>
        <fullName evidence="2">Uncharacterized protein</fullName>
    </submittedName>
</protein>